<evidence type="ECO:0000313" key="2">
    <source>
        <dbReference type="EMBL" id="KAF9061367.1"/>
    </source>
</evidence>
<reference evidence="2" key="1">
    <citation type="submission" date="2020-11" db="EMBL/GenBank/DDBJ databases">
        <authorList>
            <consortium name="DOE Joint Genome Institute"/>
            <person name="Ahrendt S."/>
            <person name="Riley R."/>
            <person name="Andreopoulos W."/>
            <person name="Labutti K."/>
            <person name="Pangilinan J."/>
            <person name="Ruiz-Duenas F.J."/>
            <person name="Barrasa J.M."/>
            <person name="Sanchez-Garcia M."/>
            <person name="Camarero S."/>
            <person name="Miyauchi S."/>
            <person name="Serrano A."/>
            <person name="Linde D."/>
            <person name="Babiker R."/>
            <person name="Drula E."/>
            <person name="Ayuso-Fernandez I."/>
            <person name="Pacheco R."/>
            <person name="Padilla G."/>
            <person name="Ferreira P."/>
            <person name="Barriuso J."/>
            <person name="Kellner H."/>
            <person name="Castanera R."/>
            <person name="Alfaro M."/>
            <person name="Ramirez L."/>
            <person name="Pisabarro A.G."/>
            <person name="Kuo A."/>
            <person name="Tritt A."/>
            <person name="Lipzen A."/>
            <person name="He G."/>
            <person name="Yan M."/>
            <person name="Ng V."/>
            <person name="Cullen D."/>
            <person name="Martin F."/>
            <person name="Rosso M.-N."/>
            <person name="Henrissat B."/>
            <person name="Hibbett D."/>
            <person name="Martinez A.T."/>
            <person name="Grigoriev I.V."/>
        </authorList>
    </citation>
    <scope>NUCLEOTIDE SEQUENCE</scope>
    <source>
        <strain evidence="2">AH 40177</strain>
    </source>
</reference>
<dbReference type="EMBL" id="JADNRY010000205">
    <property type="protein sequence ID" value="KAF9061367.1"/>
    <property type="molecule type" value="Genomic_DNA"/>
</dbReference>
<feature type="region of interest" description="Disordered" evidence="1">
    <location>
        <begin position="1"/>
        <end position="37"/>
    </location>
</feature>
<name>A0A9P5U0F6_9AGAR</name>
<feature type="compositionally biased region" description="Pro residues" evidence="1">
    <location>
        <begin position="76"/>
        <end position="93"/>
    </location>
</feature>
<gene>
    <name evidence="2" type="ORF">BDP27DRAFT_1452300</name>
</gene>
<feature type="region of interest" description="Disordered" evidence="1">
    <location>
        <begin position="57"/>
        <end position="116"/>
    </location>
</feature>
<dbReference type="Proteomes" id="UP000772434">
    <property type="component" value="Unassembled WGS sequence"/>
</dbReference>
<dbReference type="AlphaFoldDB" id="A0A9P5U0F6"/>
<proteinExistence type="predicted"/>
<accession>A0A9P5U0F6</accession>
<evidence type="ECO:0000313" key="3">
    <source>
        <dbReference type="Proteomes" id="UP000772434"/>
    </source>
</evidence>
<sequence>MDEPASRLNIRWERNTRSGGFGRIQHSFDTDKTLPSLRSESGIASSVLLVCSIPVLTETPGSLDKPSDSSLKKSHPPPPTKPLVKPKSPPPPSTDTKKRPPPSPPRQGIKRTKSSTLEMTRHITVSLLDGEGETSKTDNVQPEHKKVIAKVLSSMAEGVEEDDITFRGSYVLDKPKGRQFLRFDLTGLLLECKSEEKPCFMWIAMGKKFFWSKNRKQLKSQRFGKEYFAVRSWNKIEPFMGEPEVKVTEDFEILEAEGKEWHALSDELHAEWPGSSSEDSGHDTSA</sequence>
<evidence type="ECO:0000256" key="1">
    <source>
        <dbReference type="SAM" id="MobiDB-lite"/>
    </source>
</evidence>
<organism evidence="2 3">
    <name type="scientific">Rhodocollybia butyracea</name>
    <dbReference type="NCBI Taxonomy" id="206335"/>
    <lineage>
        <taxon>Eukaryota</taxon>
        <taxon>Fungi</taxon>
        <taxon>Dikarya</taxon>
        <taxon>Basidiomycota</taxon>
        <taxon>Agaricomycotina</taxon>
        <taxon>Agaricomycetes</taxon>
        <taxon>Agaricomycetidae</taxon>
        <taxon>Agaricales</taxon>
        <taxon>Marasmiineae</taxon>
        <taxon>Omphalotaceae</taxon>
        <taxon>Rhodocollybia</taxon>
    </lineage>
</organism>
<protein>
    <submittedName>
        <fullName evidence="2">Uncharacterized protein</fullName>
    </submittedName>
</protein>
<comment type="caution">
    <text evidence="2">The sequence shown here is derived from an EMBL/GenBank/DDBJ whole genome shotgun (WGS) entry which is preliminary data.</text>
</comment>
<keyword evidence="3" id="KW-1185">Reference proteome</keyword>